<dbReference type="GO" id="GO:0000166">
    <property type="term" value="F:nucleotide binding"/>
    <property type="evidence" value="ECO:0007669"/>
    <property type="project" value="InterPro"/>
</dbReference>
<dbReference type="GO" id="GO:0006353">
    <property type="term" value="P:DNA-templated transcription termination"/>
    <property type="evidence" value="ECO:0007669"/>
    <property type="project" value="UniProtKB-UniRule"/>
</dbReference>
<reference evidence="9" key="1">
    <citation type="journal article" date="2015" name="J. Microbiol. Biotechnol.">
        <title>Characterization of a Soil Metagenome-Derived Gene Encoding Wax Ester Synthase.</title>
        <authorList>
            <person name="Kim N.H."/>
            <person name="Park J.H."/>
            <person name="Chung E."/>
            <person name="So H.A."/>
            <person name="Lee M.H."/>
            <person name="Kim J.C."/>
            <person name="Hwang E.C."/>
            <person name="Lee S.W."/>
        </authorList>
    </citation>
    <scope>NUCLEOTIDE SEQUENCE</scope>
</reference>
<evidence type="ECO:0000256" key="3">
    <source>
        <dbReference type="ARBA" id="ARBA00022814"/>
    </source>
</evidence>
<keyword evidence="9" id="KW-0648">Protein biosynthesis</keyword>
<gene>
    <name evidence="7" type="primary">nusA</name>
</gene>
<dbReference type="GO" id="GO:0003723">
    <property type="term" value="F:RNA binding"/>
    <property type="evidence" value="ECO:0007669"/>
    <property type="project" value="UniProtKB-UniRule"/>
</dbReference>
<dbReference type="PROSITE" id="PS50126">
    <property type="entry name" value="S1"/>
    <property type="match status" value="1"/>
</dbReference>
<keyword evidence="9" id="KW-0251">Elongation factor</keyword>
<dbReference type="Pfam" id="PF13184">
    <property type="entry name" value="KH_NusA_1st"/>
    <property type="match status" value="1"/>
</dbReference>
<dbReference type="FunFam" id="3.30.300.20:FF:000005">
    <property type="entry name" value="Transcription termination/antitermination protein NusA"/>
    <property type="match status" value="1"/>
</dbReference>
<dbReference type="InterPro" id="IPR010995">
    <property type="entry name" value="DNA_repair_Rad51/TF_NusA_a-hlx"/>
</dbReference>
<dbReference type="SUPFAM" id="SSF50249">
    <property type="entry name" value="Nucleic acid-binding proteins"/>
    <property type="match status" value="1"/>
</dbReference>
<protein>
    <recommendedName>
        <fullName evidence="7">Transcription termination/antitermination protein NusA</fullName>
    </recommendedName>
</protein>
<dbReference type="InterPro" id="IPR010213">
    <property type="entry name" value="TF_NusA"/>
</dbReference>
<dbReference type="CDD" id="cd22529">
    <property type="entry name" value="KH-II_NusA_rpt2"/>
    <property type="match status" value="1"/>
</dbReference>
<dbReference type="Pfam" id="PF26594">
    <property type="entry name" value="KH_NusA_2nd"/>
    <property type="match status" value="1"/>
</dbReference>
<dbReference type="PANTHER" id="PTHR22648">
    <property type="entry name" value="TRANSCRIPTION TERMINATION FACTOR NUSA"/>
    <property type="match status" value="1"/>
</dbReference>
<dbReference type="PROSITE" id="PS50084">
    <property type="entry name" value="KH_TYPE_1"/>
    <property type="match status" value="1"/>
</dbReference>
<evidence type="ECO:0000256" key="1">
    <source>
        <dbReference type="ARBA" id="ARBA00022472"/>
    </source>
</evidence>
<comment type="similarity">
    <text evidence="7">Belongs to the NusA family.</text>
</comment>
<evidence type="ECO:0000256" key="5">
    <source>
        <dbReference type="ARBA" id="ARBA00023015"/>
    </source>
</evidence>
<dbReference type="SUPFAM" id="SSF47794">
    <property type="entry name" value="Rad51 N-terminal domain-like"/>
    <property type="match status" value="2"/>
</dbReference>
<dbReference type="GO" id="GO:0005829">
    <property type="term" value="C:cytosol"/>
    <property type="evidence" value="ECO:0007669"/>
    <property type="project" value="TreeGrafter"/>
</dbReference>
<dbReference type="InterPro" id="IPR025249">
    <property type="entry name" value="TF_NusA_KH_1st"/>
</dbReference>
<name>A0A0R7N6H5_9BACT</name>
<dbReference type="GO" id="GO:0031564">
    <property type="term" value="P:transcription antitermination"/>
    <property type="evidence" value="ECO:0007669"/>
    <property type="project" value="UniProtKB-UniRule"/>
</dbReference>
<evidence type="ECO:0000256" key="2">
    <source>
        <dbReference type="ARBA" id="ARBA00022490"/>
    </source>
</evidence>
<keyword evidence="2 7" id="KW-0963">Cytoplasm</keyword>
<dbReference type="Pfam" id="PF14520">
    <property type="entry name" value="HHH_5"/>
    <property type="match status" value="1"/>
</dbReference>
<evidence type="ECO:0000256" key="7">
    <source>
        <dbReference type="HAMAP-Rule" id="MF_00945"/>
    </source>
</evidence>
<proteinExistence type="inferred from homology"/>
<dbReference type="NCBIfam" id="TIGR01953">
    <property type="entry name" value="NusA"/>
    <property type="match status" value="1"/>
</dbReference>
<dbReference type="AlphaFoldDB" id="A0A0R7N6H5"/>
<dbReference type="InterPro" id="IPR013735">
    <property type="entry name" value="TF_NusA_N"/>
</dbReference>
<dbReference type="PANTHER" id="PTHR22648:SF0">
    <property type="entry name" value="TRANSCRIPTION TERMINATION_ANTITERMINATION PROTEIN NUSA"/>
    <property type="match status" value="1"/>
</dbReference>
<dbReference type="CDD" id="cd02134">
    <property type="entry name" value="KH-II_NusA_rpt1"/>
    <property type="match status" value="1"/>
</dbReference>
<dbReference type="InterPro" id="IPR003029">
    <property type="entry name" value="S1_domain"/>
</dbReference>
<dbReference type="Gene3D" id="1.10.150.20">
    <property type="entry name" value="5' to 3' exonuclease, C-terminal subdomain"/>
    <property type="match status" value="2"/>
</dbReference>
<dbReference type="NCBIfam" id="TIGR01954">
    <property type="entry name" value="nusA_Cterm_rpt"/>
    <property type="match status" value="2"/>
</dbReference>
<comment type="subcellular location">
    <subcellularLocation>
        <location evidence="7">Cytoplasm</location>
    </subcellularLocation>
</comment>
<keyword evidence="6 7" id="KW-0804">Transcription</keyword>
<dbReference type="HAMAP" id="MF_00945_B">
    <property type="entry name" value="NusA_B"/>
    <property type="match status" value="1"/>
</dbReference>
<evidence type="ECO:0000313" key="9">
    <source>
        <dbReference type="EMBL" id="AKQ70960.1"/>
    </source>
</evidence>
<dbReference type="FunFam" id="3.30.300.20:FF:000002">
    <property type="entry name" value="Transcription termination/antitermination protein NusA"/>
    <property type="match status" value="1"/>
</dbReference>
<dbReference type="EMBL" id="KR057702">
    <property type="protein sequence ID" value="AKQ70960.1"/>
    <property type="molecule type" value="Genomic_DNA"/>
</dbReference>
<keyword evidence="1 7" id="KW-0806">Transcription termination</keyword>
<accession>A0A0R7N6H5</accession>
<dbReference type="Pfam" id="PF08529">
    <property type="entry name" value="NusA_N"/>
    <property type="match status" value="1"/>
</dbReference>
<keyword evidence="3 7" id="KW-0889">Transcription antitermination</keyword>
<dbReference type="InterPro" id="IPR058582">
    <property type="entry name" value="KH_NusA_2nd"/>
</dbReference>
<feature type="domain" description="S1 motif" evidence="8">
    <location>
        <begin position="137"/>
        <end position="201"/>
    </location>
</feature>
<dbReference type="Gene3D" id="2.40.50.140">
    <property type="entry name" value="Nucleic acid-binding proteins"/>
    <property type="match status" value="1"/>
</dbReference>
<dbReference type="InterPro" id="IPR036555">
    <property type="entry name" value="NusA_N_sf"/>
</dbReference>
<evidence type="ECO:0000259" key="8">
    <source>
        <dbReference type="PROSITE" id="PS50126"/>
    </source>
</evidence>
<dbReference type="FunFam" id="1.10.150.20:FF:000018">
    <property type="entry name" value="Transcription termination/antitermination protein NusA"/>
    <property type="match status" value="1"/>
</dbReference>
<organism evidence="9">
    <name type="scientific">bacterium enrichment culture</name>
    <dbReference type="NCBI Taxonomy" id="207831"/>
    <lineage>
        <taxon>Bacteria</taxon>
        <taxon>environmental samples</taxon>
    </lineage>
</organism>
<keyword evidence="4 7" id="KW-0694">RNA-binding</keyword>
<dbReference type="SUPFAM" id="SSF69705">
    <property type="entry name" value="Transcription factor NusA, N-terminal domain"/>
    <property type="match status" value="1"/>
</dbReference>
<evidence type="ECO:0000256" key="6">
    <source>
        <dbReference type="ARBA" id="ARBA00023163"/>
    </source>
</evidence>
<evidence type="ECO:0000256" key="4">
    <source>
        <dbReference type="ARBA" id="ARBA00022884"/>
    </source>
</evidence>
<dbReference type="InterPro" id="IPR009019">
    <property type="entry name" value="KH_sf_prok-type"/>
</dbReference>
<dbReference type="Gene3D" id="3.30.1480.10">
    <property type="entry name" value="NusA, N-terminal domain"/>
    <property type="match status" value="1"/>
</dbReference>
<dbReference type="SUPFAM" id="SSF54814">
    <property type="entry name" value="Prokaryotic type KH domain (KH-domain type II)"/>
    <property type="match status" value="2"/>
</dbReference>
<dbReference type="CDD" id="cd04455">
    <property type="entry name" value="S1_NusA"/>
    <property type="match status" value="1"/>
</dbReference>
<dbReference type="GO" id="GO:0003746">
    <property type="term" value="F:translation elongation factor activity"/>
    <property type="evidence" value="ECO:0007669"/>
    <property type="project" value="UniProtKB-KW"/>
</dbReference>
<dbReference type="Gene3D" id="3.30.300.20">
    <property type="match status" value="2"/>
</dbReference>
<comment type="subunit">
    <text evidence="7">Monomer. Binds directly to the core enzyme of the DNA-dependent RNA polymerase and to nascent RNA.</text>
</comment>
<dbReference type="InterPro" id="IPR010214">
    <property type="entry name" value="Tscrpt_termin_fac_NusA_C_rpt"/>
</dbReference>
<dbReference type="InterPro" id="IPR012340">
    <property type="entry name" value="NA-bd_OB-fold"/>
</dbReference>
<dbReference type="Pfam" id="PF00575">
    <property type="entry name" value="S1"/>
    <property type="match status" value="1"/>
</dbReference>
<dbReference type="InterPro" id="IPR030842">
    <property type="entry name" value="TF_NusA_bacterial"/>
</dbReference>
<dbReference type="GO" id="GO:0003700">
    <property type="term" value="F:DNA-binding transcription factor activity"/>
    <property type="evidence" value="ECO:0007669"/>
    <property type="project" value="InterPro"/>
</dbReference>
<dbReference type="InterPro" id="IPR015946">
    <property type="entry name" value="KH_dom-like_a/b"/>
</dbReference>
<dbReference type="SMART" id="SM00316">
    <property type="entry name" value="S1"/>
    <property type="match status" value="1"/>
</dbReference>
<comment type="function">
    <text evidence="7">Participates in both transcription termination and antitermination.</text>
</comment>
<keyword evidence="5 7" id="KW-0805">Transcription regulation</keyword>
<sequence length="512" mass="56934">MNRELLLLVDALSREKNVPKEIVFTALESALASATKKRFPNEIDARVSIDRETGDYESFRRWTVVPDEEHEEPAYQLAITDAAERDPALKLGDVIEEPLEPIEFGRIGAQAAKQVILQKIRDAEREQILNDFLEREDNLLTGTVKRIERGSAIVESGRIEGVIPRDQLIPKEMLRVGDRIRAYVTKIDRTAKGPQLILSRIAPEFLMRLFELEVPEIEEGLIEIKAAARDPGIRAKIAVKSNDPRLDPQGTCIGMRGSRVTAVTNELAGERVDIILFSEDPAKFVINALAPAEISSIVVDEEKHSMDVVVDEENLAIAIGRLGQNVRLASELTGWELNLMSVEESTTKHEAESERLRRLFMDKLDVDEEVADILIGEGFTSLEEVAYVPITEMLEIESFDEDTVNELRSRARNALLTEAIQREESVEHVEEALLNLEGMDTEVASTLATKGITTRDALADLAVDELVELTGIGEARAQDLIMKARAHWFEDTPMDAAAETKTTAAAAPAGQR</sequence>